<name>A0ABQ3Y2Z0_9ACTN</name>
<sequence>MNADDLDRRRAAIRQRQLLLALEQWGPSYVGRITKASEEELAWLKRQKAPAGPARSAAEWNEIRREQGRQANAAASAAFGAGDYARARDLVDEARAYGAVLETEWQRLHEFIDAKAGPEAPPRPEPGPDVRAAA</sequence>
<evidence type="ECO:0000313" key="3">
    <source>
        <dbReference type="Proteomes" id="UP000609879"/>
    </source>
</evidence>
<proteinExistence type="predicted"/>
<organism evidence="2 3">
    <name type="scientific">Paractinoplanes deccanensis</name>
    <dbReference type="NCBI Taxonomy" id="113561"/>
    <lineage>
        <taxon>Bacteria</taxon>
        <taxon>Bacillati</taxon>
        <taxon>Actinomycetota</taxon>
        <taxon>Actinomycetes</taxon>
        <taxon>Micromonosporales</taxon>
        <taxon>Micromonosporaceae</taxon>
        <taxon>Paractinoplanes</taxon>
    </lineage>
</organism>
<comment type="caution">
    <text evidence="2">The sequence shown here is derived from an EMBL/GenBank/DDBJ whole genome shotgun (WGS) entry which is preliminary data.</text>
</comment>
<dbReference type="RefSeq" id="WP_203762428.1">
    <property type="nucleotide sequence ID" value="NZ_BAAABO010000006.1"/>
</dbReference>
<protein>
    <submittedName>
        <fullName evidence="2">Uncharacterized protein</fullName>
    </submittedName>
</protein>
<evidence type="ECO:0000313" key="2">
    <source>
        <dbReference type="EMBL" id="GID74317.1"/>
    </source>
</evidence>
<dbReference type="Proteomes" id="UP000609879">
    <property type="component" value="Unassembled WGS sequence"/>
</dbReference>
<gene>
    <name evidence="2" type="ORF">Ade02nite_29580</name>
</gene>
<evidence type="ECO:0000256" key="1">
    <source>
        <dbReference type="SAM" id="MobiDB-lite"/>
    </source>
</evidence>
<reference evidence="2 3" key="1">
    <citation type="submission" date="2021-01" db="EMBL/GenBank/DDBJ databases">
        <title>Whole genome shotgun sequence of Actinoplanes deccanensis NBRC 13994.</title>
        <authorList>
            <person name="Komaki H."/>
            <person name="Tamura T."/>
        </authorList>
    </citation>
    <scope>NUCLEOTIDE SEQUENCE [LARGE SCALE GENOMIC DNA]</scope>
    <source>
        <strain evidence="2 3">NBRC 13994</strain>
    </source>
</reference>
<dbReference type="EMBL" id="BOMI01000057">
    <property type="protein sequence ID" value="GID74317.1"/>
    <property type="molecule type" value="Genomic_DNA"/>
</dbReference>
<accession>A0ABQ3Y2Z0</accession>
<feature type="region of interest" description="Disordered" evidence="1">
    <location>
        <begin position="112"/>
        <end position="134"/>
    </location>
</feature>
<keyword evidence="3" id="KW-1185">Reference proteome</keyword>